<accession>A0A1A8WV19</accession>
<sequence>MKDLRKSPKNDVFNVSCKLFNHSVSSIVFNILINAPISPHPPKSNMSDVDSNNITIKGNASRNPYFLRIIL</sequence>
<reference evidence="2" key="1">
    <citation type="submission" date="2016-05" db="EMBL/GenBank/DDBJ databases">
        <authorList>
            <person name="Naeem Raeece"/>
        </authorList>
    </citation>
    <scope>NUCLEOTIDE SEQUENCE [LARGE SCALE GENOMIC DNA]</scope>
</reference>
<dbReference type="Proteomes" id="UP000078597">
    <property type="component" value="Unassembled WGS sequence"/>
</dbReference>
<dbReference type="AlphaFoldDB" id="A0A1A8WV19"/>
<dbReference type="EMBL" id="FLQW01004348">
    <property type="protein sequence ID" value="SBS96803.1"/>
    <property type="molecule type" value="Genomic_DNA"/>
</dbReference>
<protein>
    <submittedName>
        <fullName evidence="1">Uncharacterized protein</fullName>
    </submittedName>
</protein>
<evidence type="ECO:0000313" key="1">
    <source>
        <dbReference type="EMBL" id="SBS96803.1"/>
    </source>
</evidence>
<gene>
    <name evidence="1" type="ORF">PMALA_057010</name>
</gene>
<evidence type="ECO:0000313" key="2">
    <source>
        <dbReference type="Proteomes" id="UP000078597"/>
    </source>
</evidence>
<feature type="non-terminal residue" evidence="1">
    <location>
        <position position="71"/>
    </location>
</feature>
<name>A0A1A8WV19_PLAMA</name>
<proteinExistence type="predicted"/>
<organism evidence="1 2">
    <name type="scientific">Plasmodium malariae</name>
    <dbReference type="NCBI Taxonomy" id="5858"/>
    <lineage>
        <taxon>Eukaryota</taxon>
        <taxon>Sar</taxon>
        <taxon>Alveolata</taxon>
        <taxon>Apicomplexa</taxon>
        <taxon>Aconoidasida</taxon>
        <taxon>Haemosporida</taxon>
        <taxon>Plasmodiidae</taxon>
        <taxon>Plasmodium</taxon>
        <taxon>Plasmodium (Plasmodium)</taxon>
    </lineage>
</organism>